<comment type="caution">
    <text evidence="2">The sequence shown here is derived from an EMBL/GenBank/DDBJ whole genome shotgun (WGS) entry which is preliminary data.</text>
</comment>
<dbReference type="EMBL" id="JAGQHR010000007">
    <property type="protein sequence ID" value="MCA9726167.1"/>
    <property type="molecule type" value="Genomic_DNA"/>
</dbReference>
<protein>
    <submittedName>
        <fullName evidence="2">VPLPA-CTERM sorting domain-containing protein</fullName>
    </submittedName>
</protein>
<gene>
    <name evidence="2" type="ORF">KC729_00685</name>
</gene>
<dbReference type="InterPro" id="IPR022472">
    <property type="entry name" value="VPLPA-CTERM"/>
</dbReference>
<organism evidence="2 3">
    <name type="scientific">Eiseniibacteriota bacterium</name>
    <dbReference type="NCBI Taxonomy" id="2212470"/>
    <lineage>
        <taxon>Bacteria</taxon>
        <taxon>Candidatus Eiseniibacteriota</taxon>
    </lineage>
</organism>
<dbReference type="Proteomes" id="UP000697710">
    <property type="component" value="Unassembled WGS sequence"/>
</dbReference>
<dbReference type="AlphaFoldDB" id="A0A956LWC0"/>
<name>A0A956LWC0_UNCEI</name>
<evidence type="ECO:0000259" key="1">
    <source>
        <dbReference type="Pfam" id="PF07589"/>
    </source>
</evidence>
<dbReference type="InterPro" id="IPR013424">
    <property type="entry name" value="Ice-binding_C"/>
</dbReference>
<feature type="domain" description="Ice-binding protein C-terminal" evidence="1">
    <location>
        <begin position="189"/>
        <end position="211"/>
    </location>
</feature>
<proteinExistence type="predicted"/>
<dbReference type="Pfam" id="PF07589">
    <property type="entry name" value="PEP-CTERM"/>
    <property type="match status" value="1"/>
</dbReference>
<accession>A0A956LWC0</accession>
<reference evidence="2" key="2">
    <citation type="journal article" date="2021" name="Microbiome">
        <title>Successional dynamics and alternative stable states in a saline activated sludge microbial community over 9 years.</title>
        <authorList>
            <person name="Wang Y."/>
            <person name="Ye J."/>
            <person name="Ju F."/>
            <person name="Liu L."/>
            <person name="Boyd J.A."/>
            <person name="Deng Y."/>
            <person name="Parks D.H."/>
            <person name="Jiang X."/>
            <person name="Yin X."/>
            <person name="Woodcroft B.J."/>
            <person name="Tyson G.W."/>
            <person name="Hugenholtz P."/>
            <person name="Polz M.F."/>
            <person name="Zhang T."/>
        </authorList>
    </citation>
    <scope>NUCLEOTIDE SEQUENCE</scope>
    <source>
        <strain evidence="2">HKST-UBA01</strain>
    </source>
</reference>
<dbReference type="NCBIfam" id="TIGR03370">
    <property type="entry name" value="VPLPA-CTERM"/>
    <property type="match status" value="1"/>
</dbReference>
<evidence type="ECO:0000313" key="2">
    <source>
        <dbReference type="EMBL" id="MCA9726167.1"/>
    </source>
</evidence>
<sequence length="216" mass="22787">MKLAGLFVGLIAAGIAGSASAMIFPLYVYENSHGANTNGLDLWFDVTDGGSYAEFTFHNSSTIAANIANIYFEASGAGLDLGSSWIAGESSGVDFNAGGSPSNPAPGQNPLGWAGTEARYRARNPAPHWGIGNTDSQQTPEWLKIRFDYGQSSYSELLSDLGDGDFRVAQHVTGMPESIWTVSQGPVDPVPLPASIWLLGSGLVGWAGASRFRKRA</sequence>
<reference evidence="2" key="1">
    <citation type="submission" date="2020-04" db="EMBL/GenBank/DDBJ databases">
        <authorList>
            <person name="Zhang T."/>
        </authorList>
    </citation>
    <scope>NUCLEOTIDE SEQUENCE</scope>
    <source>
        <strain evidence="2">HKST-UBA01</strain>
    </source>
</reference>
<evidence type="ECO:0000313" key="3">
    <source>
        <dbReference type="Proteomes" id="UP000697710"/>
    </source>
</evidence>